<dbReference type="Pfam" id="PF00072">
    <property type="entry name" value="Response_reg"/>
    <property type="match status" value="1"/>
</dbReference>
<dbReference type="CDD" id="cd19930">
    <property type="entry name" value="REC_DesR-like"/>
    <property type="match status" value="1"/>
</dbReference>
<evidence type="ECO:0000259" key="4">
    <source>
        <dbReference type="PROSITE" id="PS50110"/>
    </source>
</evidence>
<gene>
    <name evidence="5" type="ORF">E5344_05570</name>
</gene>
<dbReference type="EMBL" id="SRYO01000002">
    <property type="protein sequence ID" value="TGY38692.1"/>
    <property type="molecule type" value="Genomic_DNA"/>
</dbReference>
<reference evidence="5 6" key="1">
    <citation type="submission" date="2019-04" db="EMBL/GenBank/DDBJ databases">
        <title>Microbes associate with the intestines of laboratory mice.</title>
        <authorList>
            <person name="Navarre W."/>
            <person name="Wong E."/>
            <person name="Huang K."/>
            <person name="Tropini C."/>
            <person name="Ng K."/>
            <person name="Yu B."/>
        </authorList>
    </citation>
    <scope>NUCLEOTIDE SEQUENCE [LARGE SCALE GENOMIC DNA]</scope>
    <source>
        <strain evidence="5 6">NM46_B2-13</strain>
    </source>
</reference>
<dbReference type="PRINTS" id="PR00038">
    <property type="entry name" value="HTHLUXR"/>
</dbReference>
<feature type="modified residue" description="4-aspartylphosphate" evidence="2">
    <location>
        <position position="63"/>
    </location>
</feature>
<dbReference type="SMART" id="SM00448">
    <property type="entry name" value="REC"/>
    <property type="match status" value="1"/>
</dbReference>
<dbReference type="GO" id="GO:0000160">
    <property type="term" value="P:phosphorelay signal transduction system"/>
    <property type="evidence" value="ECO:0007669"/>
    <property type="project" value="InterPro"/>
</dbReference>
<keyword evidence="2" id="KW-0597">Phosphoprotein</keyword>
<dbReference type="InterPro" id="IPR001789">
    <property type="entry name" value="Sig_transdc_resp-reg_receiver"/>
</dbReference>
<feature type="domain" description="Response regulatory" evidence="4">
    <location>
        <begin position="12"/>
        <end position="128"/>
    </location>
</feature>
<dbReference type="SUPFAM" id="SSF52172">
    <property type="entry name" value="CheY-like"/>
    <property type="match status" value="1"/>
</dbReference>
<dbReference type="SMART" id="SM00421">
    <property type="entry name" value="HTH_LUXR"/>
    <property type="match status" value="1"/>
</dbReference>
<dbReference type="Gene3D" id="3.40.50.2300">
    <property type="match status" value="1"/>
</dbReference>
<dbReference type="RefSeq" id="WP_112931831.1">
    <property type="nucleotide sequence ID" value="NZ_CP158846.1"/>
</dbReference>
<dbReference type="InterPro" id="IPR016032">
    <property type="entry name" value="Sig_transdc_resp-reg_C-effctor"/>
</dbReference>
<dbReference type="PROSITE" id="PS00622">
    <property type="entry name" value="HTH_LUXR_1"/>
    <property type="match status" value="1"/>
</dbReference>
<proteinExistence type="predicted"/>
<evidence type="ECO:0000259" key="3">
    <source>
        <dbReference type="PROSITE" id="PS50043"/>
    </source>
</evidence>
<dbReference type="GO" id="GO:0003677">
    <property type="term" value="F:DNA binding"/>
    <property type="evidence" value="ECO:0007669"/>
    <property type="project" value="UniProtKB-KW"/>
</dbReference>
<feature type="domain" description="HTH luxR-type" evidence="3">
    <location>
        <begin position="143"/>
        <end position="208"/>
    </location>
</feature>
<keyword evidence="1" id="KW-0238">DNA-binding</keyword>
<evidence type="ECO:0000313" key="6">
    <source>
        <dbReference type="Proteomes" id="UP000309893"/>
    </source>
</evidence>
<dbReference type="OrthoDB" id="9808843at2"/>
<dbReference type="PROSITE" id="PS50110">
    <property type="entry name" value="RESPONSE_REGULATORY"/>
    <property type="match status" value="1"/>
</dbReference>
<evidence type="ECO:0000256" key="1">
    <source>
        <dbReference type="ARBA" id="ARBA00023125"/>
    </source>
</evidence>
<dbReference type="PROSITE" id="PS50043">
    <property type="entry name" value="HTH_LUXR_2"/>
    <property type="match status" value="1"/>
</dbReference>
<dbReference type="InterPro" id="IPR011006">
    <property type="entry name" value="CheY-like_superfamily"/>
</dbReference>
<dbReference type="Proteomes" id="UP000309893">
    <property type="component" value="Unassembled WGS sequence"/>
</dbReference>
<dbReference type="Pfam" id="PF00196">
    <property type="entry name" value="GerE"/>
    <property type="match status" value="1"/>
</dbReference>
<dbReference type="GO" id="GO:0006355">
    <property type="term" value="P:regulation of DNA-templated transcription"/>
    <property type="evidence" value="ECO:0007669"/>
    <property type="project" value="InterPro"/>
</dbReference>
<name>A0A4S2DBK9_9MICO</name>
<dbReference type="SUPFAM" id="SSF46894">
    <property type="entry name" value="C-terminal effector domain of the bipartite response regulators"/>
    <property type="match status" value="1"/>
</dbReference>
<dbReference type="CDD" id="cd06170">
    <property type="entry name" value="LuxR_C_like"/>
    <property type="match status" value="1"/>
</dbReference>
<protein>
    <submittedName>
        <fullName evidence="5">Response regulator transcription factor</fullName>
    </submittedName>
</protein>
<comment type="caution">
    <text evidence="5">The sequence shown here is derived from an EMBL/GenBank/DDBJ whole genome shotgun (WGS) entry which is preliminary data.</text>
</comment>
<dbReference type="AlphaFoldDB" id="A0A4S2DBK9"/>
<sequence>MVSVEDRAGGIRIVLADDQAMLRGALAALLDLEPDMRVVGVAGDGDEALRIVEAERPDVCLMDIQMPGRDGIEATLAIRAASPHTRVLIVTTFARPGYLRAALDAGAAGFVVKDASVEHLADAVRRVHAGLRVVDPQLAEASLFDGANPLSERERQILRLAADGRDAPAIAAEVYLSAGTVRNNLSAAIGKLGASNRAQAVRIAQDKGWL</sequence>
<dbReference type="PANTHER" id="PTHR43214">
    <property type="entry name" value="TWO-COMPONENT RESPONSE REGULATOR"/>
    <property type="match status" value="1"/>
</dbReference>
<dbReference type="InterPro" id="IPR000792">
    <property type="entry name" value="Tscrpt_reg_LuxR_C"/>
</dbReference>
<accession>A0A4S2DBK9</accession>
<evidence type="ECO:0000256" key="2">
    <source>
        <dbReference type="PROSITE-ProRule" id="PRU00169"/>
    </source>
</evidence>
<organism evidence="5 6">
    <name type="scientific">Microbacterium laevaniformans</name>
    <dbReference type="NCBI Taxonomy" id="36807"/>
    <lineage>
        <taxon>Bacteria</taxon>
        <taxon>Bacillati</taxon>
        <taxon>Actinomycetota</taxon>
        <taxon>Actinomycetes</taxon>
        <taxon>Micrococcales</taxon>
        <taxon>Microbacteriaceae</taxon>
        <taxon>Microbacterium</taxon>
    </lineage>
</organism>
<dbReference type="PANTHER" id="PTHR43214:SF42">
    <property type="entry name" value="TRANSCRIPTIONAL REGULATORY PROTEIN DESR"/>
    <property type="match status" value="1"/>
</dbReference>
<evidence type="ECO:0000313" key="5">
    <source>
        <dbReference type="EMBL" id="TGY38692.1"/>
    </source>
</evidence>
<dbReference type="InterPro" id="IPR039420">
    <property type="entry name" value="WalR-like"/>
</dbReference>